<dbReference type="AlphaFoldDB" id="A0A7W8XTC3"/>
<comment type="caution">
    <text evidence="1">The sequence shown here is derived from an EMBL/GenBank/DDBJ whole genome shotgun (WGS) entry which is preliminary data.</text>
</comment>
<organism evidence="1 2">
    <name type="scientific">Rhizobium paranaense</name>
    <dbReference type="NCBI Taxonomy" id="1650438"/>
    <lineage>
        <taxon>Bacteria</taxon>
        <taxon>Pseudomonadati</taxon>
        <taxon>Pseudomonadota</taxon>
        <taxon>Alphaproteobacteria</taxon>
        <taxon>Hyphomicrobiales</taxon>
        <taxon>Rhizobiaceae</taxon>
        <taxon>Rhizobium/Agrobacterium group</taxon>
        <taxon>Rhizobium</taxon>
    </lineage>
</organism>
<dbReference type="Proteomes" id="UP000549882">
    <property type="component" value="Unassembled WGS sequence"/>
</dbReference>
<dbReference type="RefSeq" id="WP_183938610.1">
    <property type="nucleotide sequence ID" value="NZ_JACHBI010000006.1"/>
</dbReference>
<keyword evidence="2" id="KW-1185">Reference proteome</keyword>
<gene>
    <name evidence="1" type="ORF">GGD50_003603</name>
</gene>
<evidence type="ECO:0000313" key="1">
    <source>
        <dbReference type="EMBL" id="MBB5574974.1"/>
    </source>
</evidence>
<evidence type="ECO:0000313" key="2">
    <source>
        <dbReference type="Proteomes" id="UP000549882"/>
    </source>
</evidence>
<name>A0A7W8XTC3_9HYPH</name>
<sequence length="71" mass="8334">MFQASGGWMPPLYPEDVMMMQALLRDYCEDRCCEKAGAEAQEAARELVHWFQIGVTKQSQLRKLLYLRAWH</sequence>
<proteinExistence type="predicted"/>
<accession>A0A7W8XTC3</accession>
<protein>
    <submittedName>
        <fullName evidence="1">Uncharacterized protein</fullName>
    </submittedName>
</protein>
<dbReference type="EMBL" id="JACHBI010000006">
    <property type="protein sequence ID" value="MBB5574974.1"/>
    <property type="molecule type" value="Genomic_DNA"/>
</dbReference>
<reference evidence="1 2" key="1">
    <citation type="submission" date="2020-08" db="EMBL/GenBank/DDBJ databases">
        <title>Genomic Encyclopedia of Type Strains, Phase IV (KMG-V): Genome sequencing to study the core and pangenomes of soil and plant-associated prokaryotes.</title>
        <authorList>
            <person name="Whitman W."/>
        </authorList>
    </citation>
    <scope>NUCLEOTIDE SEQUENCE [LARGE SCALE GENOMIC DNA]</scope>
    <source>
        <strain evidence="1 2">SEMIA 4064</strain>
    </source>
</reference>